<dbReference type="InterPro" id="IPR014194">
    <property type="entry name" value="Spore_III_AE"/>
</dbReference>
<keyword evidence="1" id="KW-1133">Transmembrane helix</keyword>
<accession>A0A9D1NEK1</accession>
<name>A0A9D1NEK1_9FIRM</name>
<protein>
    <submittedName>
        <fullName evidence="2">Stage III sporulation protein AE</fullName>
    </submittedName>
</protein>
<feature type="transmembrane region" description="Helical" evidence="1">
    <location>
        <begin position="175"/>
        <end position="196"/>
    </location>
</feature>
<evidence type="ECO:0000313" key="3">
    <source>
        <dbReference type="Proteomes" id="UP000886861"/>
    </source>
</evidence>
<feature type="transmembrane region" description="Helical" evidence="1">
    <location>
        <begin position="316"/>
        <end position="340"/>
    </location>
</feature>
<keyword evidence="1" id="KW-0472">Membrane</keyword>
<feature type="transmembrane region" description="Helical" evidence="1">
    <location>
        <begin position="107"/>
        <end position="129"/>
    </location>
</feature>
<evidence type="ECO:0000313" key="2">
    <source>
        <dbReference type="EMBL" id="HIV01693.1"/>
    </source>
</evidence>
<sequence length="394" mass="42377">MKKFLIFLSIAFLIGLPLFNIGTVAYAESEEELISEIEDNVNGQLEDLDLSGLESILSNLNSQQSGIFGSTSFIEKLQSILSGEFTDNAGSVWEAILKLIFDELLNFLPLIATIIAVAILSGMVGDLRGTNSKSIADITHFVCYGVIIVLVVSACTNVLTLTSSTLQGLKEQIDIAFPILLTILTAIGGTASVGVYQPAVALFSGTIMQIFTLVLMPLFIFSLVFTVISNLSPSVKLEKFSNFFNSLFKWITGAVFTIFIGFLIIQGITAGSLDTVSIRTAKYAIRSYIPILGGYLSEGFNVIMASSILIKNAIGASGLLLMFSSVIVPVVEIVLLMLCLKLTAGILEPLTDSRISNFINGVAKSLIMPIVLIIGVAFMYLIFMGLIISTGNFI</sequence>
<dbReference type="Pfam" id="PF09546">
    <property type="entry name" value="Spore_III_AE"/>
    <property type="match status" value="1"/>
</dbReference>
<reference evidence="2" key="2">
    <citation type="journal article" date="2021" name="PeerJ">
        <title>Extensive microbial diversity within the chicken gut microbiome revealed by metagenomics and culture.</title>
        <authorList>
            <person name="Gilroy R."/>
            <person name="Ravi A."/>
            <person name="Getino M."/>
            <person name="Pursley I."/>
            <person name="Horton D.L."/>
            <person name="Alikhan N.F."/>
            <person name="Baker D."/>
            <person name="Gharbi K."/>
            <person name="Hall N."/>
            <person name="Watson M."/>
            <person name="Adriaenssens E.M."/>
            <person name="Foster-Nyarko E."/>
            <person name="Jarju S."/>
            <person name="Secka A."/>
            <person name="Antonio M."/>
            <person name="Oren A."/>
            <person name="Chaudhuri R.R."/>
            <person name="La Ragione R."/>
            <person name="Hildebrand F."/>
            <person name="Pallen M.J."/>
        </authorList>
    </citation>
    <scope>NUCLEOTIDE SEQUENCE</scope>
    <source>
        <strain evidence="2">CHK186-9395</strain>
    </source>
</reference>
<gene>
    <name evidence="2" type="ORF">IAA62_03990</name>
</gene>
<organism evidence="2 3">
    <name type="scientific">Candidatus Caccopulliclostridium gallistercoris</name>
    <dbReference type="NCBI Taxonomy" id="2840719"/>
    <lineage>
        <taxon>Bacteria</taxon>
        <taxon>Bacillati</taxon>
        <taxon>Bacillota</taxon>
        <taxon>Clostridia</taxon>
        <taxon>Candidatus Caccopulliclostridium</taxon>
    </lineage>
</organism>
<feature type="transmembrane region" description="Helical" evidence="1">
    <location>
        <begin position="208"/>
        <end position="228"/>
    </location>
</feature>
<feature type="transmembrane region" description="Helical" evidence="1">
    <location>
        <begin position="248"/>
        <end position="268"/>
    </location>
</feature>
<feature type="transmembrane region" description="Helical" evidence="1">
    <location>
        <begin position="141"/>
        <end position="163"/>
    </location>
</feature>
<reference evidence="2" key="1">
    <citation type="submission" date="2020-10" db="EMBL/GenBank/DDBJ databases">
        <authorList>
            <person name="Gilroy R."/>
        </authorList>
    </citation>
    <scope>NUCLEOTIDE SEQUENCE</scope>
    <source>
        <strain evidence="2">CHK186-9395</strain>
    </source>
</reference>
<feature type="transmembrane region" description="Helical" evidence="1">
    <location>
        <begin position="288"/>
        <end position="310"/>
    </location>
</feature>
<keyword evidence="1" id="KW-0812">Transmembrane</keyword>
<feature type="transmembrane region" description="Helical" evidence="1">
    <location>
        <begin position="361"/>
        <end position="388"/>
    </location>
</feature>
<evidence type="ECO:0000256" key="1">
    <source>
        <dbReference type="SAM" id="Phobius"/>
    </source>
</evidence>
<comment type="caution">
    <text evidence="2">The sequence shown here is derived from an EMBL/GenBank/DDBJ whole genome shotgun (WGS) entry which is preliminary data.</text>
</comment>
<dbReference type="AlphaFoldDB" id="A0A9D1NEK1"/>
<dbReference type="Proteomes" id="UP000886861">
    <property type="component" value="Unassembled WGS sequence"/>
</dbReference>
<proteinExistence type="predicted"/>
<dbReference type="EMBL" id="DVOJ01000014">
    <property type="protein sequence ID" value="HIV01693.1"/>
    <property type="molecule type" value="Genomic_DNA"/>
</dbReference>